<comment type="catalytic activity">
    <reaction evidence="14">
        <text>(9Z)-octadecenoyl-CoA + H2O = (9Z)-octadecenoate + CoA + H(+)</text>
        <dbReference type="Rhea" id="RHEA:40139"/>
        <dbReference type="ChEBI" id="CHEBI:15377"/>
        <dbReference type="ChEBI" id="CHEBI:15378"/>
        <dbReference type="ChEBI" id="CHEBI:30823"/>
        <dbReference type="ChEBI" id="CHEBI:57287"/>
        <dbReference type="ChEBI" id="CHEBI:57387"/>
    </reaction>
    <physiologicalReaction direction="left-to-right" evidence="14">
        <dbReference type="Rhea" id="RHEA:40140"/>
    </physiologicalReaction>
</comment>
<dbReference type="InterPro" id="IPR029069">
    <property type="entry name" value="HotDog_dom_sf"/>
</dbReference>
<evidence type="ECO:0000256" key="12">
    <source>
        <dbReference type="ARBA" id="ARBA00023273"/>
    </source>
</evidence>
<comment type="caution">
    <text evidence="26">The sequence shown here is derived from an EMBL/GenBank/DDBJ whole genome shotgun (WGS) entry which is preliminary data.</text>
</comment>
<keyword evidence="6" id="KW-0053">Apoptosis</keyword>
<comment type="catalytic activity">
    <reaction evidence="21">
        <text>decanoyl-CoA + H2O = decanoate + CoA + H(+)</text>
        <dbReference type="Rhea" id="RHEA:40059"/>
        <dbReference type="ChEBI" id="CHEBI:15377"/>
        <dbReference type="ChEBI" id="CHEBI:15378"/>
        <dbReference type="ChEBI" id="CHEBI:27689"/>
        <dbReference type="ChEBI" id="CHEBI:57287"/>
        <dbReference type="ChEBI" id="CHEBI:61430"/>
    </reaction>
    <physiologicalReaction direction="left-to-right" evidence="21">
        <dbReference type="Rhea" id="RHEA:40060"/>
    </physiologicalReaction>
</comment>
<gene>
    <name evidence="26" type="ORF">GYA93_19235</name>
</gene>
<comment type="catalytic activity">
    <reaction evidence="23">
        <text>tetradecanoyl-CoA + H2O = tetradecanoate + CoA + H(+)</text>
        <dbReference type="Rhea" id="RHEA:40119"/>
        <dbReference type="ChEBI" id="CHEBI:15377"/>
        <dbReference type="ChEBI" id="CHEBI:15378"/>
        <dbReference type="ChEBI" id="CHEBI:30807"/>
        <dbReference type="ChEBI" id="CHEBI:57287"/>
        <dbReference type="ChEBI" id="CHEBI:57385"/>
    </reaction>
    <physiologicalReaction direction="left-to-right" evidence="23">
        <dbReference type="Rhea" id="RHEA:40120"/>
    </physiologicalReaction>
</comment>
<dbReference type="EC" id="3.1.2.2" evidence="16"/>
<evidence type="ECO:0000256" key="6">
    <source>
        <dbReference type="ARBA" id="ARBA00022703"/>
    </source>
</evidence>
<dbReference type="PANTHER" id="PTHR12418:SF19">
    <property type="entry name" value="ACYL-COENZYME A THIOESTERASE THEM4"/>
    <property type="match status" value="1"/>
</dbReference>
<keyword evidence="11" id="KW-0472">Membrane</keyword>
<evidence type="ECO:0000256" key="11">
    <source>
        <dbReference type="ARBA" id="ARBA00023136"/>
    </source>
</evidence>
<comment type="subcellular location">
    <subcellularLocation>
        <location evidence="3">Cell projection</location>
        <location evidence="3">Ruffle membrane</location>
    </subcellularLocation>
    <subcellularLocation>
        <location evidence="2">Cytoplasm</location>
    </subcellularLocation>
    <subcellularLocation>
        <location evidence="1">Membrane</location>
        <topology evidence="1">Peripheral membrane protein</topology>
    </subcellularLocation>
</comment>
<evidence type="ECO:0000256" key="13">
    <source>
        <dbReference type="ARBA" id="ARBA00035852"/>
    </source>
</evidence>
<evidence type="ECO:0000256" key="5">
    <source>
        <dbReference type="ARBA" id="ARBA00022490"/>
    </source>
</evidence>
<evidence type="ECO:0000256" key="14">
    <source>
        <dbReference type="ARBA" id="ARBA00037002"/>
    </source>
</evidence>
<dbReference type="EMBL" id="JAADZU010000079">
    <property type="protein sequence ID" value="NDK91691.1"/>
    <property type="molecule type" value="Genomic_DNA"/>
</dbReference>
<keyword evidence="27" id="KW-1185">Reference proteome</keyword>
<dbReference type="SUPFAM" id="SSF54637">
    <property type="entry name" value="Thioesterase/thiol ester dehydrase-isomerase"/>
    <property type="match status" value="1"/>
</dbReference>
<evidence type="ECO:0000256" key="22">
    <source>
        <dbReference type="ARBA" id="ARBA00048074"/>
    </source>
</evidence>
<evidence type="ECO:0000256" key="10">
    <source>
        <dbReference type="ARBA" id="ARBA00023098"/>
    </source>
</evidence>
<evidence type="ECO:0000256" key="2">
    <source>
        <dbReference type="ARBA" id="ARBA00004496"/>
    </source>
</evidence>
<evidence type="ECO:0000256" key="23">
    <source>
        <dbReference type="ARBA" id="ARBA00048180"/>
    </source>
</evidence>
<keyword evidence="8" id="KW-0276">Fatty acid metabolism</keyword>
<comment type="catalytic activity">
    <reaction evidence="13">
        <text>(5Z,8Z,11Z,14Z)-eicosatetraenoyl-CoA + H2O = (5Z,8Z,11Z,14Z)-eicosatetraenoate + CoA + H(+)</text>
        <dbReference type="Rhea" id="RHEA:40151"/>
        <dbReference type="ChEBI" id="CHEBI:15377"/>
        <dbReference type="ChEBI" id="CHEBI:15378"/>
        <dbReference type="ChEBI" id="CHEBI:32395"/>
        <dbReference type="ChEBI" id="CHEBI:57287"/>
        <dbReference type="ChEBI" id="CHEBI:57368"/>
    </reaction>
    <physiologicalReaction direction="left-to-right" evidence="13">
        <dbReference type="Rhea" id="RHEA:40152"/>
    </physiologicalReaction>
</comment>
<evidence type="ECO:0000256" key="9">
    <source>
        <dbReference type="ARBA" id="ARBA00022946"/>
    </source>
</evidence>
<evidence type="ECO:0000256" key="7">
    <source>
        <dbReference type="ARBA" id="ARBA00022801"/>
    </source>
</evidence>
<keyword evidence="9" id="KW-0809">Transit peptide</keyword>
<evidence type="ECO:0000256" key="4">
    <source>
        <dbReference type="ARBA" id="ARBA00022475"/>
    </source>
</evidence>
<accession>A0A7K3LUT6</accession>
<dbReference type="Gene3D" id="3.10.129.10">
    <property type="entry name" value="Hotdog Thioesterase"/>
    <property type="match status" value="1"/>
</dbReference>
<evidence type="ECO:0000313" key="26">
    <source>
        <dbReference type="EMBL" id="NDK91691.1"/>
    </source>
</evidence>
<evidence type="ECO:0000256" key="17">
    <source>
        <dbReference type="ARBA" id="ARBA00040123"/>
    </source>
</evidence>
<keyword evidence="5" id="KW-0963">Cytoplasm</keyword>
<dbReference type="GO" id="GO:0006631">
    <property type="term" value="P:fatty acid metabolic process"/>
    <property type="evidence" value="ECO:0007669"/>
    <property type="project" value="UniProtKB-KW"/>
</dbReference>
<evidence type="ECO:0000256" key="1">
    <source>
        <dbReference type="ARBA" id="ARBA00004170"/>
    </source>
</evidence>
<name>A0A7K3LUT6_9ACTN</name>
<feature type="region of interest" description="Disordered" evidence="24">
    <location>
        <begin position="1"/>
        <end position="38"/>
    </location>
</feature>
<dbReference type="Proteomes" id="UP000466307">
    <property type="component" value="Unassembled WGS sequence"/>
</dbReference>
<dbReference type="GO" id="GO:0016020">
    <property type="term" value="C:membrane"/>
    <property type="evidence" value="ECO:0007669"/>
    <property type="project" value="UniProtKB-SubCell"/>
</dbReference>
<keyword evidence="12" id="KW-0966">Cell projection</keyword>
<evidence type="ECO:0000256" key="16">
    <source>
        <dbReference type="ARBA" id="ARBA00038848"/>
    </source>
</evidence>
<evidence type="ECO:0000256" key="19">
    <source>
        <dbReference type="ARBA" id="ARBA00047588"/>
    </source>
</evidence>
<keyword evidence="10" id="KW-0443">Lipid metabolism</keyword>
<protein>
    <recommendedName>
        <fullName evidence="17">Acyl-coenzyme A thioesterase THEM4</fullName>
        <ecNumber evidence="16">3.1.2.2</ecNumber>
    </recommendedName>
    <alternativeName>
        <fullName evidence="18">Thioesterase superfamily member 4</fullName>
    </alternativeName>
</protein>
<evidence type="ECO:0000259" key="25">
    <source>
        <dbReference type="Pfam" id="PF03061"/>
    </source>
</evidence>
<dbReference type="GO" id="GO:0016787">
    <property type="term" value="F:hydrolase activity"/>
    <property type="evidence" value="ECO:0007669"/>
    <property type="project" value="UniProtKB-KW"/>
</dbReference>
<dbReference type="AlphaFoldDB" id="A0A7K3LUT6"/>
<dbReference type="GO" id="GO:0005737">
    <property type="term" value="C:cytoplasm"/>
    <property type="evidence" value="ECO:0007669"/>
    <property type="project" value="UniProtKB-SubCell"/>
</dbReference>
<evidence type="ECO:0000313" key="27">
    <source>
        <dbReference type="Proteomes" id="UP000466307"/>
    </source>
</evidence>
<comment type="catalytic activity">
    <reaction evidence="19">
        <text>octanoyl-CoA + H2O = octanoate + CoA + H(+)</text>
        <dbReference type="Rhea" id="RHEA:30143"/>
        <dbReference type="ChEBI" id="CHEBI:15377"/>
        <dbReference type="ChEBI" id="CHEBI:15378"/>
        <dbReference type="ChEBI" id="CHEBI:25646"/>
        <dbReference type="ChEBI" id="CHEBI:57287"/>
        <dbReference type="ChEBI" id="CHEBI:57386"/>
    </reaction>
    <physiologicalReaction direction="left-to-right" evidence="19">
        <dbReference type="Rhea" id="RHEA:30144"/>
    </physiologicalReaction>
</comment>
<dbReference type="RefSeq" id="WP_053778847.1">
    <property type="nucleotide sequence ID" value="NZ_JAADZU010000079.1"/>
</dbReference>
<dbReference type="Pfam" id="PF03061">
    <property type="entry name" value="4HBT"/>
    <property type="match status" value="1"/>
</dbReference>
<feature type="domain" description="Thioesterase" evidence="25">
    <location>
        <begin position="131"/>
        <end position="201"/>
    </location>
</feature>
<comment type="similarity">
    <text evidence="15">Belongs to the THEM4/THEM5 thioesterase family.</text>
</comment>
<evidence type="ECO:0000256" key="18">
    <source>
        <dbReference type="ARBA" id="ARBA00043210"/>
    </source>
</evidence>
<evidence type="ECO:0000256" key="3">
    <source>
        <dbReference type="ARBA" id="ARBA00004632"/>
    </source>
</evidence>
<comment type="catalytic activity">
    <reaction evidence="20">
        <text>hexadecanoyl-CoA + H2O = hexadecanoate + CoA + H(+)</text>
        <dbReference type="Rhea" id="RHEA:16645"/>
        <dbReference type="ChEBI" id="CHEBI:7896"/>
        <dbReference type="ChEBI" id="CHEBI:15377"/>
        <dbReference type="ChEBI" id="CHEBI:15378"/>
        <dbReference type="ChEBI" id="CHEBI:57287"/>
        <dbReference type="ChEBI" id="CHEBI:57379"/>
        <dbReference type="EC" id="3.1.2.2"/>
    </reaction>
    <physiologicalReaction direction="left-to-right" evidence="20">
        <dbReference type="Rhea" id="RHEA:16646"/>
    </physiologicalReaction>
</comment>
<proteinExistence type="inferred from homology"/>
<evidence type="ECO:0000256" key="15">
    <source>
        <dbReference type="ARBA" id="ARBA00038456"/>
    </source>
</evidence>
<dbReference type="InterPro" id="IPR052365">
    <property type="entry name" value="THEM4/THEM5_acyl-CoA_thioest"/>
</dbReference>
<dbReference type="CDD" id="cd03443">
    <property type="entry name" value="PaaI_thioesterase"/>
    <property type="match status" value="1"/>
</dbReference>
<comment type="catalytic activity">
    <reaction evidence="22">
        <text>dodecanoyl-CoA + H2O = dodecanoate + CoA + H(+)</text>
        <dbReference type="Rhea" id="RHEA:30135"/>
        <dbReference type="ChEBI" id="CHEBI:15377"/>
        <dbReference type="ChEBI" id="CHEBI:15378"/>
        <dbReference type="ChEBI" id="CHEBI:18262"/>
        <dbReference type="ChEBI" id="CHEBI:57287"/>
        <dbReference type="ChEBI" id="CHEBI:57375"/>
    </reaction>
    <physiologicalReaction direction="left-to-right" evidence="22">
        <dbReference type="Rhea" id="RHEA:30136"/>
    </physiologicalReaction>
</comment>
<dbReference type="InterPro" id="IPR006683">
    <property type="entry name" value="Thioestr_dom"/>
</dbReference>
<evidence type="ECO:0000256" key="20">
    <source>
        <dbReference type="ARBA" id="ARBA00047734"/>
    </source>
</evidence>
<reference evidence="26 27" key="1">
    <citation type="submission" date="2020-01" db="EMBL/GenBank/DDBJ databases">
        <title>Investigation of new actinobacteria for the biodesulphurisation of diesel fuel.</title>
        <authorList>
            <person name="Athi Narayanan S.M."/>
        </authorList>
    </citation>
    <scope>NUCLEOTIDE SEQUENCE [LARGE SCALE GENOMIC DNA]</scope>
    <source>
        <strain evidence="26 27">213E</strain>
    </source>
</reference>
<dbReference type="PANTHER" id="PTHR12418">
    <property type="entry name" value="ACYL-COENZYME A THIOESTERASE THEM4"/>
    <property type="match status" value="1"/>
</dbReference>
<evidence type="ECO:0000256" key="24">
    <source>
        <dbReference type="SAM" id="MobiDB-lite"/>
    </source>
</evidence>
<keyword evidence="4" id="KW-1003">Cell membrane</keyword>
<evidence type="ECO:0000256" key="21">
    <source>
        <dbReference type="ARBA" id="ARBA00047969"/>
    </source>
</evidence>
<evidence type="ECO:0000256" key="8">
    <source>
        <dbReference type="ARBA" id="ARBA00022832"/>
    </source>
</evidence>
<keyword evidence="7" id="KW-0378">Hydrolase</keyword>
<organism evidence="26 27">
    <name type="scientific">Gordonia desulfuricans</name>
    <dbReference type="NCBI Taxonomy" id="89051"/>
    <lineage>
        <taxon>Bacteria</taxon>
        <taxon>Bacillati</taxon>
        <taxon>Actinomycetota</taxon>
        <taxon>Actinomycetes</taxon>
        <taxon>Mycobacteriales</taxon>
        <taxon>Gordoniaceae</taxon>
        <taxon>Gordonia</taxon>
    </lineage>
</organism>
<sequence>MSPVSHSEWDRPADASSPHEGGFRAQIDISTTRGGPRYGELNEELRRLMDLARYACPPEELTEAMIAQVRALNENLAKVQVDEWETPSGTRIDLPSRGNLTLPPYVVTDGGPDGVIADVTFRPFHLGGNKAAHGGHIAVAFDDLGGLASALKVEGVTRTAYLTVGYRSLTPLDTPLQMRTWVETLDGRKAFVKGTLHDGDRLCADVDALFIALKPGQP</sequence>